<keyword evidence="1" id="KW-0812">Transmembrane</keyword>
<dbReference type="EMBL" id="AEUX02000007">
    <property type="protein sequence ID" value="EHI69166.1"/>
    <property type="molecule type" value="Genomic_DNA"/>
</dbReference>
<feature type="transmembrane region" description="Helical" evidence="1">
    <location>
        <begin position="110"/>
        <end position="130"/>
    </location>
</feature>
<evidence type="ECO:0000256" key="1">
    <source>
        <dbReference type="SAM" id="Phobius"/>
    </source>
</evidence>
<feature type="transmembrane region" description="Helical" evidence="1">
    <location>
        <begin position="151"/>
        <end position="174"/>
    </location>
</feature>
<keyword evidence="1" id="KW-0472">Membrane</keyword>
<organism evidence="2 3">
    <name type="scientific">Streptococcus ictaluri 707-05</name>
    <dbReference type="NCBI Taxonomy" id="764299"/>
    <lineage>
        <taxon>Bacteria</taxon>
        <taxon>Bacillati</taxon>
        <taxon>Bacillota</taxon>
        <taxon>Bacilli</taxon>
        <taxon>Lactobacillales</taxon>
        <taxon>Streptococcaceae</taxon>
        <taxon>Streptococcus</taxon>
    </lineage>
</organism>
<evidence type="ECO:0008006" key="4">
    <source>
        <dbReference type="Google" id="ProtNLM"/>
    </source>
</evidence>
<feature type="transmembrane region" description="Helical" evidence="1">
    <location>
        <begin position="84"/>
        <end position="104"/>
    </location>
</feature>
<dbReference type="InterPro" id="IPR006938">
    <property type="entry name" value="DUF624"/>
</dbReference>
<evidence type="ECO:0000313" key="2">
    <source>
        <dbReference type="EMBL" id="EHI69166.1"/>
    </source>
</evidence>
<comment type="caution">
    <text evidence="2">The sequence shown here is derived from an EMBL/GenBank/DDBJ whole genome shotgun (WGS) entry which is preliminary data.</text>
</comment>
<keyword evidence="3" id="KW-1185">Reference proteome</keyword>
<dbReference type="RefSeq" id="WP_008090176.1">
    <property type="nucleotide sequence ID" value="NZ_AEUX02000007.1"/>
</dbReference>
<dbReference type="AlphaFoldDB" id="G5K4W4"/>
<proteinExistence type="predicted"/>
<dbReference type="OrthoDB" id="9814991at2"/>
<evidence type="ECO:0000313" key="3">
    <source>
        <dbReference type="Proteomes" id="UP000003330"/>
    </source>
</evidence>
<protein>
    <recommendedName>
        <fullName evidence="4">PF04854 family protein</fullName>
    </recommendedName>
</protein>
<gene>
    <name evidence="2" type="ORF">STRIC_1851</name>
</gene>
<keyword evidence="1" id="KW-1133">Transmembrane helix</keyword>
<feature type="transmembrane region" description="Helical" evidence="1">
    <location>
        <begin position="180"/>
        <end position="205"/>
    </location>
</feature>
<reference evidence="2 3" key="1">
    <citation type="journal article" date="2014" name="Int. J. Syst. Evol. Microbiol.">
        <title>Phylogenomics and the dynamic genome evolution of the genus Streptococcus.</title>
        <authorList>
            <consortium name="The Broad Institute Genome Sequencing Platform"/>
            <person name="Richards V.P."/>
            <person name="Palmer S.R."/>
            <person name="Pavinski Bitar P.D."/>
            <person name="Qin X."/>
            <person name="Weinstock G.M."/>
            <person name="Highlander S.K."/>
            <person name="Town C.D."/>
            <person name="Burne R.A."/>
            <person name="Stanhope M.J."/>
        </authorList>
    </citation>
    <scope>NUCLEOTIDE SEQUENCE [LARGE SCALE GENOMIC DNA]</scope>
    <source>
        <strain evidence="2 3">707-05</strain>
    </source>
</reference>
<dbReference type="Proteomes" id="UP000003330">
    <property type="component" value="Unassembled WGS sequence"/>
</dbReference>
<feature type="transmembrane region" description="Helical" evidence="1">
    <location>
        <begin position="22"/>
        <end position="44"/>
    </location>
</feature>
<accession>G5K4W4</accession>
<dbReference type="eggNOG" id="COG5578">
    <property type="taxonomic scope" value="Bacteria"/>
</dbReference>
<dbReference type="STRING" id="764299.STRIC_1851"/>
<name>G5K4W4_9STRE</name>
<sequence length="216" mass="24606">MAGSKNTIVQSLFRLDSKWMRYSAFIFDLLILNGLFLLTCFPLVTHGVAQLALYATLRDLRQGQAASVSRTYLHYCRRYGKRGLLLGITELVLLGIAFLDFYLVKNQTTPAFQVFKLFCLAIGFLSLVIYRYAYPLAIRTSFSLITLWRTCVLLAAYFLPWTIGFLGVMALVFLMLQLSLFYLLIGLSFLAIIGCSSISYLYLIVMEGLFKKLKFD</sequence>
<dbReference type="Pfam" id="PF04854">
    <property type="entry name" value="DUF624"/>
    <property type="match status" value="1"/>
</dbReference>